<dbReference type="SUPFAM" id="SSF47240">
    <property type="entry name" value="Ferritin-like"/>
    <property type="match status" value="1"/>
</dbReference>
<organism evidence="1 2">
    <name type="scientific">Fibrisoma limi BUZ 3</name>
    <dbReference type="NCBI Taxonomy" id="1185876"/>
    <lineage>
        <taxon>Bacteria</taxon>
        <taxon>Pseudomonadati</taxon>
        <taxon>Bacteroidota</taxon>
        <taxon>Cytophagia</taxon>
        <taxon>Cytophagales</taxon>
        <taxon>Spirosomataceae</taxon>
        <taxon>Fibrisoma</taxon>
    </lineage>
</organism>
<name>I2GQ31_9BACT</name>
<protein>
    <recommendedName>
        <fullName evidence="3">Ferritin-like domain-containing protein</fullName>
    </recommendedName>
</protein>
<reference evidence="1 2" key="1">
    <citation type="journal article" date="2012" name="J. Bacteriol.">
        <title>Genome Sequence of the Filamentous Bacterium Fibrisoma limi BUZ 3T.</title>
        <authorList>
            <person name="Filippini M."/>
            <person name="Qi W."/>
            <person name="Jaenicke S."/>
            <person name="Goesmann A."/>
            <person name="Smits T.H."/>
            <person name="Bagheri H.C."/>
        </authorList>
    </citation>
    <scope>NUCLEOTIDE SEQUENCE [LARGE SCALE GENOMIC DNA]</scope>
    <source>
        <strain evidence="2">BUZ 3T</strain>
    </source>
</reference>
<dbReference type="Proteomes" id="UP000009309">
    <property type="component" value="Unassembled WGS sequence"/>
</dbReference>
<dbReference type="InterPro" id="IPR009078">
    <property type="entry name" value="Ferritin-like_SF"/>
</dbReference>
<dbReference type="CDD" id="cd00657">
    <property type="entry name" value="Ferritin_like"/>
    <property type="match status" value="1"/>
</dbReference>
<comment type="caution">
    <text evidence="1">The sequence shown here is derived from an EMBL/GenBank/DDBJ whole genome shotgun (WGS) entry which is preliminary data.</text>
</comment>
<dbReference type="AlphaFoldDB" id="I2GQ31"/>
<evidence type="ECO:0000313" key="2">
    <source>
        <dbReference type="Proteomes" id="UP000009309"/>
    </source>
</evidence>
<dbReference type="eggNOG" id="COG1633">
    <property type="taxonomic scope" value="Bacteria"/>
</dbReference>
<dbReference type="STRING" id="1185876.BN8_05311"/>
<sequence length="262" mass="28544">MGKWQTKLLYSMENQSNGHTDVRQLLSGKESAALGRRMFMRYLGVTAAAGVALSACQNEIVDPTATARNAREGFRTIDFGDVGNNDVTVLNYAYALEQLEAAFYTQVIATPYSGITDMERRILTDIRDHEIVHRELFKAALGSAAIPGLTPDFSSINFSSRAAVLGAARLFENIGVSAYNGAGQYIMSADYLTLAGKIVSVEARHASIISTLIEPQSRSFAGDDVIFPSTGLEEIRVPVEVLALVTPYIKETLNGMNVRRRA</sequence>
<accession>I2GQ31</accession>
<dbReference type="Pfam" id="PF13668">
    <property type="entry name" value="Ferritin_2"/>
    <property type="match status" value="1"/>
</dbReference>
<proteinExistence type="predicted"/>
<keyword evidence="2" id="KW-1185">Reference proteome</keyword>
<gene>
    <name evidence="1" type="ORF">BN8_05311</name>
</gene>
<evidence type="ECO:0008006" key="3">
    <source>
        <dbReference type="Google" id="ProtNLM"/>
    </source>
</evidence>
<dbReference type="EMBL" id="CAIT01000009">
    <property type="protein sequence ID" value="CCH56009.1"/>
    <property type="molecule type" value="Genomic_DNA"/>
</dbReference>
<evidence type="ECO:0000313" key="1">
    <source>
        <dbReference type="EMBL" id="CCH56009.1"/>
    </source>
</evidence>